<keyword evidence="11" id="KW-1185">Reference proteome</keyword>
<evidence type="ECO:0000256" key="2">
    <source>
        <dbReference type="ARBA" id="ARBA00022679"/>
    </source>
</evidence>
<comment type="similarity">
    <text evidence="7">Belongs to the DHHC palmitoyltransferase family.</text>
</comment>
<dbReference type="PROSITE" id="PS50216">
    <property type="entry name" value="DHHC"/>
    <property type="match status" value="1"/>
</dbReference>
<sequence>MLRRTNTSSKEQSTKVGANSPSSSPQSTPTAKVVRHTCGTSPFDRFWLNWDCCGLFCAGLTYGLHIYGCYAVTQVLLPPWMSVTIDGVRSLTFWGKFHSFCFVVVAFLAVISHFFAMTTDPGSIPPDAEPLPDSNGLDVSKNGEGEPLKPKPRPPKRMCRRCKSYKPDRAHHCSICKRCILKMDHHCPWVNNCVGIGNHKFFLLFVFYTFCSCFYAMSLVIMRFVECLGKMEKHQPCLDQPEHLLSIIGLAVESMLFGMFTCCMVIDQWDVVSTNVTHIDRLKGELSMEDLEGRAGIHEVFGSGNGKGKKSGFRPDWLSPFVKVCFPEDMHNDIMGFCRPCSRVLGVKKEKDQDFDSSGDIV</sequence>
<evidence type="ECO:0000313" key="11">
    <source>
        <dbReference type="Proteomes" id="UP001054902"/>
    </source>
</evidence>
<evidence type="ECO:0000256" key="8">
    <source>
        <dbReference type="SAM" id="MobiDB-lite"/>
    </source>
</evidence>
<dbReference type="EC" id="2.3.1.225" evidence="7"/>
<dbReference type="InterPro" id="IPR001594">
    <property type="entry name" value="Palmitoyltrfase_DHHC"/>
</dbReference>
<protein>
    <recommendedName>
        <fullName evidence="7">Palmitoyltransferase</fullName>
        <ecNumber evidence="7">2.3.1.225</ecNumber>
    </recommendedName>
</protein>
<feature type="transmembrane region" description="Helical" evidence="7">
    <location>
        <begin position="201"/>
        <end position="224"/>
    </location>
</feature>
<keyword evidence="3 7" id="KW-0812">Transmembrane</keyword>
<dbReference type="InterPro" id="IPR039859">
    <property type="entry name" value="PFA4/ZDH16/20/ERF2-like"/>
</dbReference>
<dbReference type="Proteomes" id="UP001054902">
    <property type="component" value="Unassembled WGS sequence"/>
</dbReference>
<evidence type="ECO:0000256" key="4">
    <source>
        <dbReference type="ARBA" id="ARBA00022989"/>
    </source>
</evidence>
<evidence type="ECO:0000313" key="10">
    <source>
        <dbReference type="EMBL" id="GFH51615.1"/>
    </source>
</evidence>
<evidence type="ECO:0000256" key="3">
    <source>
        <dbReference type="ARBA" id="ARBA00022692"/>
    </source>
</evidence>
<dbReference type="EMBL" id="BLLK01000045">
    <property type="protein sequence ID" value="GFH51615.1"/>
    <property type="molecule type" value="Genomic_DNA"/>
</dbReference>
<accession>A0AAD3CVB1</accession>
<dbReference type="PANTHER" id="PTHR12246">
    <property type="entry name" value="PALMITOYLTRANSFERASE ZDHHC16"/>
    <property type="match status" value="1"/>
</dbReference>
<feature type="domain" description="Palmitoyltransferase DHHC" evidence="9">
    <location>
        <begin position="156"/>
        <end position="283"/>
    </location>
</feature>
<evidence type="ECO:0000256" key="1">
    <source>
        <dbReference type="ARBA" id="ARBA00004141"/>
    </source>
</evidence>
<evidence type="ECO:0000256" key="6">
    <source>
        <dbReference type="ARBA" id="ARBA00023315"/>
    </source>
</evidence>
<evidence type="ECO:0000256" key="7">
    <source>
        <dbReference type="RuleBase" id="RU079119"/>
    </source>
</evidence>
<feature type="compositionally biased region" description="Polar residues" evidence="8">
    <location>
        <begin position="1"/>
        <end position="19"/>
    </location>
</feature>
<comment type="domain">
    <text evidence="7">The DHHC domain is required for palmitoyltransferase activity.</text>
</comment>
<proteinExistence type="inferred from homology"/>
<feature type="region of interest" description="Disordered" evidence="8">
    <location>
        <begin position="135"/>
        <end position="156"/>
    </location>
</feature>
<reference evidence="10 11" key="1">
    <citation type="journal article" date="2021" name="Sci. Rep.">
        <title>The genome of the diatom Chaetoceros tenuissimus carries an ancient integrated fragment of an extant virus.</title>
        <authorList>
            <person name="Hongo Y."/>
            <person name="Kimura K."/>
            <person name="Takaki Y."/>
            <person name="Yoshida Y."/>
            <person name="Baba S."/>
            <person name="Kobayashi G."/>
            <person name="Nagasaki K."/>
            <person name="Hano T."/>
            <person name="Tomaru Y."/>
        </authorList>
    </citation>
    <scope>NUCLEOTIDE SEQUENCE [LARGE SCALE GENOMIC DNA]</scope>
    <source>
        <strain evidence="10 11">NIES-3715</strain>
    </source>
</reference>
<keyword evidence="2 7" id="KW-0808">Transferase</keyword>
<comment type="catalytic activity">
    <reaction evidence="7">
        <text>L-cysteinyl-[protein] + hexadecanoyl-CoA = S-hexadecanoyl-L-cysteinyl-[protein] + CoA</text>
        <dbReference type="Rhea" id="RHEA:36683"/>
        <dbReference type="Rhea" id="RHEA-COMP:10131"/>
        <dbReference type="Rhea" id="RHEA-COMP:11032"/>
        <dbReference type="ChEBI" id="CHEBI:29950"/>
        <dbReference type="ChEBI" id="CHEBI:57287"/>
        <dbReference type="ChEBI" id="CHEBI:57379"/>
        <dbReference type="ChEBI" id="CHEBI:74151"/>
        <dbReference type="EC" id="2.3.1.225"/>
    </reaction>
</comment>
<dbReference type="GO" id="GO:0016020">
    <property type="term" value="C:membrane"/>
    <property type="evidence" value="ECO:0007669"/>
    <property type="project" value="UniProtKB-SubCell"/>
</dbReference>
<feature type="transmembrane region" description="Helical" evidence="7">
    <location>
        <begin position="244"/>
        <end position="266"/>
    </location>
</feature>
<organism evidence="10 11">
    <name type="scientific">Chaetoceros tenuissimus</name>
    <dbReference type="NCBI Taxonomy" id="426638"/>
    <lineage>
        <taxon>Eukaryota</taxon>
        <taxon>Sar</taxon>
        <taxon>Stramenopiles</taxon>
        <taxon>Ochrophyta</taxon>
        <taxon>Bacillariophyta</taxon>
        <taxon>Coscinodiscophyceae</taxon>
        <taxon>Chaetocerotophycidae</taxon>
        <taxon>Chaetocerotales</taxon>
        <taxon>Chaetocerotaceae</taxon>
        <taxon>Chaetoceros</taxon>
    </lineage>
</organism>
<name>A0AAD3CVB1_9STRA</name>
<dbReference type="AlphaFoldDB" id="A0AAD3CVB1"/>
<feature type="transmembrane region" description="Helical" evidence="7">
    <location>
        <begin position="97"/>
        <end position="116"/>
    </location>
</feature>
<keyword evidence="5 7" id="KW-0472">Membrane</keyword>
<comment type="subcellular location">
    <subcellularLocation>
        <location evidence="1">Membrane</location>
        <topology evidence="1">Multi-pass membrane protein</topology>
    </subcellularLocation>
</comment>
<keyword evidence="4 7" id="KW-1133">Transmembrane helix</keyword>
<comment type="caution">
    <text evidence="10">The sequence shown here is derived from an EMBL/GenBank/DDBJ whole genome shotgun (WGS) entry which is preliminary data.</text>
</comment>
<feature type="compositionally biased region" description="Low complexity" evidence="8">
    <location>
        <begin position="20"/>
        <end position="30"/>
    </location>
</feature>
<feature type="transmembrane region" description="Helical" evidence="7">
    <location>
        <begin position="55"/>
        <end position="77"/>
    </location>
</feature>
<gene>
    <name evidence="10" type="ORF">CTEN210_08091</name>
</gene>
<feature type="region of interest" description="Disordered" evidence="8">
    <location>
        <begin position="1"/>
        <end position="30"/>
    </location>
</feature>
<dbReference type="GO" id="GO:0019706">
    <property type="term" value="F:protein-cysteine S-palmitoyltransferase activity"/>
    <property type="evidence" value="ECO:0007669"/>
    <property type="project" value="UniProtKB-EC"/>
</dbReference>
<dbReference type="Pfam" id="PF01529">
    <property type="entry name" value="DHHC"/>
    <property type="match status" value="1"/>
</dbReference>
<keyword evidence="6 7" id="KW-0012">Acyltransferase</keyword>
<evidence type="ECO:0000259" key="9">
    <source>
        <dbReference type="Pfam" id="PF01529"/>
    </source>
</evidence>
<evidence type="ECO:0000256" key="5">
    <source>
        <dbReference type="ARBA" id="ARBA00023136"/>
    </source>
</evidence>